<name>A0A3M7KVG4_AUXPR</name>
<sequence length="627" mass="65792">ILCCCAKCAPTYKTFTLGQWEIHGGRGHCRNAKSSIRVVETGKSLHNWLRDRATAEITTQAVRATRLHDNGLDLLAQTVERLEEGGTPLRPAAPQAEKRDNSHLPTIPAAVKHMGHKKSHPDAVSRKHHGKTAVNLVKPGQAARALPAGDVQLQLRRTAGNEEAPVGKVAGPTPDLGKPSQQPAKAGGGAGETAEAHVALQSQGAEPPEADGNIKKKKKKKKRKALLEGEDLEMLLRQDSEDPVPPPVKLRGTAPKQARANPKEGPSNASPAPKAPRGSLGEGKRPRRSSMASTTGGTEGPAGAKRPRTTRQGPLGQPEGPPPTLPVQQGAVEARAGQQEDSSTPPPGHPKDSVLPVADALLSQPAPGGQKAGSIEPAAPVEIEARTHAIPVSPSVALPTPPAPAVAPLLLLVRPALLLLLWPALLLLPWPAHPSQEPPLPCQELLPPDPGLLPATPELPLPVPEPEATATQGPSLSAAHIDLAKAMYQYDQAVRKGGMQQGLPPMAILLGSPPGGGGRVESKPWCVVSRMDMIQDAKGDWVGVTLELESDEGQALVLRRLRAVKACVEAHGLRLIRAAIQNPGPAQGGVSVQRPGSRLVLELQAGKPAPRDVQEAALTCLVEITQC</sequence>
<reference evidence="3" key="1">
    <citation type="journal article" date="2018" name="Algal Res.">
        <title>Characterization of plant carbon substrate utilization by Auxenochlorella protothecoides.</title>
        <authorList>
            <person name="Vogler B.W."/>
            <person name="Starkenburg S.R."/>
            <person name="Sudasinghe N."/>
            <person name="Schambach J.Y."/>
            <person name="Rollin J.A."/>
            <person name="Pattathil S."/>
            <person name="Barry A.N."/>
        </authorList>
    </citation>
    <scope>NUCLEOTIDE SEQUENCE [LARGE SCALE GENOMIC DNA]</scope>
    <source>
        <strain evidence="3">UTEX 25</strain>
    </source>
</reference>
<accession>A0A3M7KVG4</accession>
<organism evidence="2 3">
    <name type="scientific">Auxenochlorella protothecoides</name>
    <name type="common">Green microalga</name>
    <name type="synonym">Chlorella protothecoides</name>
    <dbReference type="NCBI Taxonomy" id="3075"/>
    <lineage>
        <taxon>Eukaryota</taxon>
        <taxon>Viridiplantae</taxon>
        <taxon>Chlorophyta</taxon>
        <taxon>core chlorophytes</taxon>
        <taxon>Trebouxiophyceae</taxon>
        <taxon>Chlorellales</taxon>
        <taxon>Chlorellaceae</taxon>
        <taxon>Auxenochlorella</taxon>
    </lineage>
</organism>
<feature type="region of interest" description="Disordered" evidence="1">
    <location>
        <begin position="158"/>
        <end position="355"/>
    </location>
</feature>
<feature type="compositionally biased region" description="Pro residues" evidence="1">
    <location>
        <begin position="447"/>
        <end position="465"/>
    </location>
</feature>
<feature type="non-terminal residue" evidence="2">
    <location>
        <position position="1"/>
    </location>
</feature>
<evidence type="ECO:0000313" key="2">
    <source>
        <dbReference type="EMBL" id="RMZ54337.1"/>
    </source>
</evidence>
<dbReference type="Proteomes" id="UP000279271">
    <property type="component" value="Unassembled WGS sequence"/>
</dbReference>
<dbReference type="EMBL" id="QOKY01000180">
    <property type="protein sequence ID" value="RMZ54337.1"/>
    <property type="molecule type" value="Genomic_DNA"/>
</dbReference>
<comment type="caution">
    <text evidence="2">The sequence shown here is derived from an EMBL/GenBank/DDBJ whole genome shotgun (WGS) entry which is preliminary data.</text>
</comment>
<evidence type="ECO:0000313" key="3">
    <source>
        <dbReference type="Proteomes" id="UP000279271"/>
    </source>
</evidence>
<gene>
    <name evidence="2" type="ORF">APUTEX25_001495</name>
</gene>
<protein>
    <submittedName>
        <fullName evidence="2">Uncharacterized protein</fullName>
    </submittedName>
</protein>
<proteinExistence type="predicted"/>
<feature type="region of interest" description="Disordered" evidence="1">
    <location>
        <begin position="447"/>
        <end position="473"/>
    </location>
</feature>
<feature type="compositionally biased region" description="Basic residues" evidence="1">
    <location>
        <begin position="215"/>
        <end position="224"/>
    </location>
</feature>
<dbReference type="AlphaFoldDB" id="A0A3M7KVG4"/>
<evidence type="ECO:0000256" key="1">
    <source>
        <dbReference type="SAM" id="MobiDB-lite"/>
    </source>
</evidence>